<organism evidence="2 3">
    <name type="scientific">Tissierella carlieri</name>
    <dbReference type="NCBI Taxonomy" id="689904"/>
    <lineage>
        <taxon>Bacteria</taxon>
        <taxon>Bacillati</taxon>
        <taxon>Bacillota</taxon>
        <taxon>Tissierellia</taxon>
        <taxon>Tissierellales</taxon>
        <taxon>Tissierellaceae</taxon>
        <taxon>Tissierella</taxon>
    </lineage>
</organism>
<feature type="transmembrane region" description="Helical" evidence="1">
    <location>
        <begin position="5"/>
        <end position="24"/>
    </location>
</feature>
<dbReference type="InterPro" id="IPR005642">
    <property type="entry name" value="LysO"/>
</dbReference>
<protein>
    <submittedName>
        <fullName evidence="2">Lysine exporter LysO family protein</fullName>
    </submittedName>
</protein>
<dbReference type="EMBL" id="JANGAC010000001">
    <property type="protein sequence ID" value="MCQ4921499.1"/>
    <property type="molecule type" value="Genomic_DNA"/>
</dbReference>
<dbReference type="Pfam" id="PF03956">
    <property type="entry name" value="Lys_export"/>
    <property type="match status" value="1"/>
</dbReference>
<evidence type="ECO:0000256" key="1">
    <source>
        <dbReference type="SAM" id="Phobius"/>
    </source>
</evidence>
<feature type="transmembrane region" description="Helical" evidence="1">
    <location>
        <begin position="30"/>
        <end position="48"/>
    </location>
</feature>
<keyword evidence="1" id="KW-0472">Membrane</keyword>
<evidence type="ECO:0000313" key="3">
    <source>
        <dbReference type="Proteomes" id="UP001524478"/>
    </source>
</evidence>
<keyword evidence="3" id="KW-1185">Reference proteome</keyword>
<comment type="caution">
    <text evidence="2">The sequence shown here is derived from an EMBL/GenBank/DDBJ whole genome shotgun (WGS) entry which is preliminary data.</text>
</comment>
<dbReference type="RefSeq" id="WP_216555497.1">
    <property type="nucleotide sequence ID" value="NZ_JAHLOH010000016.1"/>
</dbReference>
<feature type="transmembrane region" description="Helical" evidence="1">
    <location>
        <begin position="93"/>
        <end position="111"/>
    </location>
</feature>
<feature type="transmembrane region" description="Helical" evidence="1">
    <location>
        <begin position="118"/>
        <end position="141"/>
    </location>
</feature>
<feature type="transmembrane region" description="Helical" evidence="1">
    <location>
        <begin position="60"/>
        <end position="81"/>
    </location>
</feature>
<proteinExistence type="predicted"/>
<dbReference type="PANTHER" id="PTHR35804:SF1">
    <property type="entry name" value="LYSINE EXPORTER LYSO"/>
    <property type="match status" value="1"/>
</dbReference>
<keyword evidence="1" id="KW-1133">Transmembrane helix</keyword>
<reference evidence="2 3" key="1">
    <citation type="submission" date="2022-06" db="EMBL/GenBank/DDBJ databases">
        <title>Isolation of gut microbiota from human fecal samples.</title>
        <authorList>
            <person name="Pamer E.G."/>
            <person name="Barat B."/>
            <person name="Waligurski E."/>
            <person name="Medina S."/>
            <person name="Paddock L."/>
            <person name="Mostad J."/>
        </authorList>
    </citation>
    <scope>NUCLEOTIDE SEQUENCE [LARGE SCALE GENOMIC DNA]</scope>
    <source>
        <strain evidence="2 3">DFI.7.95</strain>
    </source>
</reference>
<feature type="transmembrane region" description="Helical" evidence="1">
    <location>
        <begin position="174"/>
        <end position="196"/>
    </location>
</feature>
<dbReference type="PANTHER" id="PTHR35804">
    <property type="entry name" value="LYSINE EXPORTER LYSO"/>
    <property type="match status" value="1"/>
</dbReference>
<gene>
    <name evidence="2" type="ORF">NE686_00255</name>
</gene>
<keyword evidence="1" id="KW-0812">Transmembrane</keyword>
<accession>A0ABT1S4V8</accession>
<dbReference type="Proteomes" id="UP001524478">
    <property type="component" value="Unassembled WGS sequence"/>
</dbReference>
<name>A0ABT1S4V8_9FIRM</name>
<sequence>MSLKIFLAVLLGTGVGYFFLPATISSSIGIIIDIGLMVLLFFVGMDIGKQKDVFQKIKKMGLRILLVPAAIIAGSIIGSMLAGLLLKMPINEAGAVGAGLGWYTLSSTMLLADGYIELSALAFLSNVFREIMALILIPIIAKYVGKIESLSTAGATAMDTSLPVISASTDPETAIIAFITGVICTTAVPIILPIILKL</sequence>
<evidence type="ECO:0000313" key="2">
    <source>
        <dbReference type="EMBL" id="MCQ4921499.1"/>
    </source>
</evidence>